<gene>
    <name evidence="2" type="ORF">H1R20_g10645</name>
</gene>
<feature type="non-terminal residue" evidence="2">
    <location>
        <position position="181"/>
    </location>
</feature>
<keyword evidence="3" id="KW-1185">Reference proteome</keyword>
<feature type="region of interest" description="Disordered" evidence="1">
    <location>
        <begin position="1"/>
        <end position="51"/>
    </location>
</feature>
<name>A0A9W8J916_9AGAR</name>
<dbReference type="EMBL" id="JANBPK010001060">
    <property type="protein sequence ID" value="KAJ2926448.1"/>
    <property type="molecule type" value="Genomic_DNA"/>
</dbReference>
<organism evidence="2 3">
    <name type="scientific">Candolleomyces eurysporus</name>
    <dbReference type="NCBI Taxonomy" id="2828524"/>
    <lineage>
        <taxon>Eukaryota</taxon>
        <taxon>Fungi</taxon>
        <taxon>Dikarya</taxon>
        <taxon>Basidiomycota</taxon>
        <taxon>Agaricomycotina</taxon>
        <taxon>Agaricomycetes</taxon>
        <taxon>Agaricomycetidae</taxon>
        <taxon>Agaricales</taxon>
        <taxon>Agaricineae</taxon>
        <taxon>Psathyrellaceae</taxon>
        <taxon>Candolleomyces</taxon>
    </lineage>
</organism>
<feature type="compositionally biased region" description="Polar residues" evidence="1">
    <location>
        <begin position="133"/>
        <end position="146"/>
    </location>
</feature>
<comment type="caution">
    <text evidence="2">The sequence shown here is derived from an EMBL/GenBank/DDBJ whole genome shotgun (WGS) entry which is preliminary data.</text>
</comment>
<proteinExistence type="predicted"/>
<protein>
    <submittedName>
        <fullName evidence="2">Uncharacterized protein</fullName>
    </submittedName>
</protein>
<sequence>MLPKSKKPRLMAHPSRAGKGRKNKSAVKHSQLVAEPANTGYGPLTPHDASTLSIQLPANNSTASSVQGSISQTSMQSSVNKRKRVESLGSSANATFLAASTSAQTQGHISQSSILPTAGRNENMALPNPQDGLPSSHSPQVPSLSGPQPIAFFEGAQNFQMRDINVFNDMGTRQNILEIRT</sequence>
<dbReference type="AlphaFoldDB" id="A0A9W8J916"/>
<reference evidence="2" key="1">
    <citation type="submission" date="2022-06" db="EMBL/GenBank/DDBJ databases">
        <title>Genome Sequence of Candolleomyces eurysporus.</title>
        <authorList>
            <person name="Buettner E."/>
        </authorList>
    </citation>
    <scope>NUCLEOTIDE SEQUENCE</scope>
    <source>
        <strain evidence="2">VTCC 930004</strain>
    </source>
</reference>
<evidence type="ECO:0000256" key="1">
    <source>
        <dbReference type="SAM" id="MobiDB-lite"/>
    </source>
</evidence>
<accession>A0A9W8J916</accession>
<evidence type="ECO:0000313" key="2">
    <source>
        <dbReference type="EMBL" id="KAJ2926448.1"/>
    </source>
</evidence>
<feature type="region of interest" description="Disordered" evidence="1">
    <location>
        <begin position="119"/>
        <end position="149"/>
    </location>
</feature>
<evidence type="ECO:0000313" key="3">
    <source>
        <dbReference type="Proteomes" id="UP001140091"/>
    </source>
</evidence>
<feature type="region of interest" description="Disordered" evidence="1">
    <location>
        <begin position="60"/>
        <end position="79"/>
    </location>
</feature>
<dbReference type="Proteomes" id="UP001140091">
    <property type="component" value="Unassembled WGS sequence"/>
</dbReference>
<feature type="compositionally biased region" description="Basic residues" evidence="1">
    <location>
        <begin position="1"/>
        <end position="27"/>
    </location>
</feature>